<proteinExistence type="predicted"/>
<comment type="caution">
    <text evidence="1">The sequence shown here is derived from an EMBL/GenBank/DDBJ whole genome shotgun (WGS) entry which is preliminary data.</text>
</comment>
<accession>B6GD40</accession>
<name>B6GD40_9ACTN</name>
<evidence type="ECO:0000313" key="1">
    <source>
        <dbReference type="EMBL" id="EEA89821.1"/>
    </source>
</evidence>
<evidence type="ECO:0000313" key="2">
    <source>
        <dbReference type="Proteomes" id="UP000003560"/>
    </source>
</evidence>
<keyword evidence="2" id="KW-1185">Reference proteome</keyword>
<reference evidence="1 2" key="1">
    <citation type="submission" date="2008-10" db="EMBL/GenBank/DDBJ databases">
        <title>Draft genome sequence of Collinsella stercoris (DSM 13279).</title>
        <authorList>
            <person name="Sudarsanam P."/>
            <person name="Ley R."/>
            <person name="Guruge J."/>
            <person name="Turnbaugh P.J."/>
            <person name="Mahowald M."/>
            <person name="Liep D."/>
            <person name="Gordon J."/>
        </authorList>
    </citation>
    <scope>NUCLEOTIDE SEQUENCE [LARGE SCALE GENOMIC DNA]</scope>
    <source>
        <strain evidence="1 2">DSM 13279</strain>
    </source>
</reference>
<gene>
    <name evidence="1" type="ORF">COLSTE_02019</name>
</gene>
<dbReference type="STRING" id="445975.COLSTE_02019"/>
<dbReference type="Proteomes" id="UP000003560">
    <property type="component" value="Unassembled WGS sequence"/>
</dbReference>
<protein>
    <submittedName>
        <fullName evidence="1">Uncharacterized protein</fullName>
    </submittedName>
</protein>
<organism evidence="1 2">
    <name type="scientific">Collinsella stercoris DSM 13279</name>
    <dbReference type="NCBI Taxonomy" id="445975"/>
    <lineage>
        <taxon>Bacteria</taxon>
        <taxon>Bacillati</taxon>
        <taxon>Actinomycetota</taxon>
        <taxon>Coriobacteriia</taxon>
        <taxon>Coriobacteriales</taxon>
        <taxon>Coriobacteriaceae</taxon>
        <taxon>Collinsella</taxon>
    </lineage>
</organism>
<sequence>MVPPLHLNLGTVPKLRFSIPCLLRTWCPTPSQRGSDNCHDLVF</sequence>
<dbReference type="EMBL" id="ABXJ01000118">
    <property type="protein sequence ID" value="EEA89821.1"/>
    <property type="molecule type" value="Genomic_DNA"/>
</dbReference>
<reference evidence="1 2" key="2">
    <citation type="submission" date="2008-10" db="EMBL/GenBank/DDBJ databases">
        <authorList>
            <person name="Fulton L."/>
            <person name="Clifton S."/>
            <person name="Fulton B."/>
            <person name="Xu J."/>
            <person name="Minx P."/>
            <person name="Pepin K.H."/>
            <person name="Johnson M."/>
            <person name="Thiruvilangam P."/>
            <person name="Bhonagiri V."/>
            <person name="Nash W.E."/>
            <person name="Mardis E.R."/>
            <person name="Wilson R.K."/>
        </authorList>
    </citation>
    <scope>NUCLEOTIDE SEQUENCE [LARGE SCALE GENOMIC DNA]</scope>
    <source>
        <strain evidence="1 2">DSM 13279</strain>
    </source>
</reference>
<dbReference type="AlphaFoldDB" id="B6GD40"/>
<dbReference type="HOGENOM" id="CLU_3232231_0_0_11"/>